<dbReference type="GO" id="GO:0016616">
    <property type="term" value="F:oxidoreductase activity, acting on the CH-OH group of donors, NAD or NADP as acceptor"/>
    <property type="evidence" value="ECO:0007669"/>
    <property type="project" value="TreeGrafter"/>
</dbReference>
<dbReference type="KEGG" id="ftj:FTUN_7333"/>
<dbReference type="PANTHER" id="PTHR45267">
    <property type="match status" value="1"/>
</dbReference>
<dbReference type="SUPFAM" id="SSF51735">
    <property type="entry name" value="NAD(P)-binding Rossmann-fold domains"/>
    <property type="match status" value="1"/>
</dbReference>
<reference evidence="3" key="1">
    <citation type="submission" date="2020-05" db="EMBL/GenBank/DDBJ databases">
        <title>Frigoriglobus tundricola gen. nov., sp. nov., a psychrotolerant cellulolytic planctomycete of the family Gemmataceae with two divergent copies of 16S rRNA gene.</title>
        <authorList>
            <person name="Kulichevskaya I.S."/>
            <person name="Ivanova A.A."/>
            <person name="Naumoff D.G."/>
            <person name="Beletsky A.V."/>
            <person name="Rijpstra W.I.C."/>
            <person name="Sinninghe Damste J.S."/>
            <person name="Mardanov A.V."/>
            <person name="Ravin N.V."/>
            <person name="Dedysh S.N."/>
        </authorList>
    </citation>
    <scope>NUCLEOTIDE SEQUENCE [LARGE SCALE GENOMIC DNA]</scope>
    <source>
        <strain evidence="3">PL17</strain>
    </source>
</reference>
<dbReference type="InterPro" id="IPR036291">
    <property type="entry name" value="NAD(P)-bd_dom_sf"/>
</dbReference>
<protein>
    <submittedName>
        <fullName evidence="2">Oxidoreductase, short-chain dehydrogenase/reductase family</fullName>
    </submittedName>
</protein>
<evidence type="ECO:0000256" key="1">
    <source>
        <dbReference type="RuleBase" id="RU000363"/>
    </source>
</evidence>
<dbReference type="InterPro" id="IPR002347">
    <property type="entry name" value="SDR_fam"/>
</dbReference>
<dbReference type="PANTHER" id="PTHR45267:SF2">
    <property type="entry name" value="NADPH-DEPENDENT PTERIN ALDEHYDE REDUCTASE"/>
    <property type="match status" value="1"/>
</dbReference>
<dbReference type="RefSeq" id="WP_171474627.1">
    <property type="nucleotide sequence ID" value="NZ_CP053452.2"/>
</dbReference>
<dbReference type="InterPro" id="IPR053241">
    <property type="entry name" value="NADPH_pterin_aldehyde_rdct"/>
</dbReference>
<dbReference type="AlphaFoldDB" id="A0A6M5Z2B1"/>
<dbReference type="Proteomes" id="UP000503447">
    <property type="component" value="Chromosome"/>
</dbReference>
<dbReference type="Pfam" id="PF00106">
    <property type="entry name" value="adh_short"/>
    <property type="match status" value="1"/>
</dbReference>
<keyword evidence="3" id="KW-1185">Reference proteome</keyword>
<comment type="similarity">
    <text evidence="1">Belongs to the short-chain dehydrogenases/reductases (SDR) family.</text>
</comment>
<proteinExistence type="inferred from homology"/>
<dbReference type="PRINTS" id="PR00081">
    <property type="entry name" value="GDHRDH"/>
</dbReference>
<dbReference type="PRINTS" id="PR00080">
    <property type="entry name" value="SDRFAMILY"/>
</dbReference>
<dbReference type="InterPro" id="IPR020904">
    <property type="entry name" value="Sc_DH/Rdtase_CS"/>
</dbReference>
<dbReference type="GO" id="GO:0005829">
    <property type="term" value="C:cytosol"/>
    <property type="evidence" value="ECO:0007669"/>
    <property type="project" value="TreeGrafter"/>
</dbReference>
<gene>
    <name evidence="2" type="ORF">FTUN_7333</name>
</gene>
<evidence type="ECO:0000313" key="2">
    <source>
        <dbReference type="EMBL" id="QJW99710.1"/>
    </source>
</evidence>
<accession>A0A6M5Z2B1</accession>
<name>A0A6M5Z2B1_9BACT</name>
<evidence type="ECO:0000313" key="3">
    <source>
        <dbReference type="Proteomes" id="UP000503447"/>
    </source>
</evidence>
<dbReference type="PROSITE" id="PS51257">
    <property type="entry name" value="PROKAR_LIPOPROTEIN"/>
    <property type="match status" value="1"/>
</dbReference>
<sequence length="226" mass="23826">MGKVIVITGATRGLGRALVAAFAVGGHTVVGCGRSDGHVRALRADFPAPHAFERVDVTDDAAVGAWAKEVLARYGPPDLLINNAALMNTPAPLWEVPPDEFSVIVDVNVKGVFNVVRAFVPAMVRRQEGVIVNLSSGWGRSTAPEVAPYCATKYAIEGMTLALAQELPGGMAAVPLNPGIIDTDMLRQAWADGASRYQKPAEWASKASALLLKIGARDNGRSLTVT</sequence>
<dbReference type="EMBL" id="CP053452">
    <property type="protein sequence ID" value="QJW99710.1"/>
    <property type="molecule type" value="Genomic_DNA"/>
</dbReference>
<dbReference type="PROSITE" id="PS00061">
    <property type="entry name" value="ADH_SHORT"/>
    <property type="match status" value="1"/>
</dbReference>
<organism evidence="2 3">
    <name type="scientific">Frigoriglobus tundricola</name>
    <dbReference type="NCBI Taxonomy" id="2774151"/>
    <lineage>
        <taxon>Bacteria</taxon>
        <taxon>Pseudomonadati</taxon>
        <taxon>Planctomycetota</taxon>
        <taxon>Planctomycetia</taxon>
        <taxon>Gemmatales</taxon>
        <taxon>Gemmataceae</taxon>
        <taxon>Frigoriglobus</taxon>
    </lineage>
</organism>
<dbReference type="Gene3D" id="3.40.50.720">
    <property type="entry name" value="NAD(P)-binding Rossmann-like Domain"/>
    <property type="match status" value="1"/>
</dbReference>